<protein>
    <submittedName>
        <fullName evidence="2">Uncharacterized protein</fullName>
    </submittedName>
</protein>
<evidence type="ECO:0000256" key="1">
    <source>
        <dbReference type="SAM" id="MobiDB-lite"/>
    </source>
</evidence>
<name>A0ABQ9YT74_9CRUS</name>
<feature type="compositionally biased region" description="Polar residues" evidence="1">
    <location>
        <begin position="17"/>
        <end position="29"/>
    </location>
</feature>
<accession>A0ABQ9YT74</accession>
<organism evidence="2 3">
    <name type="scientific">Daphnia magna</name>
    <dbReference type="NCBI Taxonomy" id="35525"/>
    <lineage>
        <taxon>Eukaryota</taxon>
        <taxon>Metazoa</taxon>
        <taxon>Ecdysozoa</taxon>
        <taxon>Arthropoda</taxon>
        <taxon>Crustacea</taxon>
        <taxon>Branchiopoda</taxon>
        <taxon>Diplostraca</taxon>
        <taxon>Cladocera</taxon>
        <taxon>Anomopoda</taxon>
        <taxon>Daphniidae</taxon>
        <taxon>Daphnia</taxon>
    </lineage>
</organism>
<gene>
    <name evidence="2" type="ORF">OUZ56_005563</name>
</gene>
<comment type="caution">
    <text evidence="2">The sequence shown here is derived from an EMBL/GenBank/DDBJ whole genome shotgun (WGS) entry which is preliminary data.</text>
</comment>
<evidence type="ECO:0000313" key="3">
    <source>
        <dbReference type="Proteomes" id="UP001234178"/>
    </source>
</evidence>
<reference evidence="2 3" key="1">
    <citation type="journal article" date="2023" name="Nucleic Acids Res.">
        <title>The hologenome of Daphnia magna reveals possible DNA methylation and microbiome-mediated evolution of the host genome.</title>
        <authorList>
            <person name="Chaturvedi A."/>
            <person name="Li X."/>
            <person name="Dhandapani V."/>
            <person name="Marshall H."/>
            <person name="Kissane S."/>
            <person name="Cuenca-Cambronero M."/>
            <person name="Asole G."/>
            <person name="Calvet F."/>
            <person name="Ruiz-Romero M."/>
            <person name="Marangio P."/>
            <person name="Guigo R."/>
            <person name="Rago D."/>
            <person name="Mirbahai L."/>
            <person name="Eastwood N."/>
            <person name="Colbourne J.K."/>
            <person name="Zhou J."/>
            <person name="Mallon E."/>
            <person name="Orsini L."/>
        </authorList>
    </citation>
    <scope>NUCLEOTIDE SEQUENCE [LARGE SCALE GENOMIC DNA]</scope>
    <source>
        <strain evidence="2">LRV0_1</strain>
    </source>
</reference>
<evidence type="ECO:0000313" key="2">
    <source>
        <dbReference type="EMBL" id="KAK4003811.1"/>
    </source>
</evidence>
<feature type="region of interest" description="Disordered" evidence="1">
    <location>
        <begin position="1"/>
        <end position="35"/>
    </location>
</feature>
<sequence length="210" mass="23672">MSGKRERAHFFGDWTQAPKSNSSPETPTVASPRRRKRFTSDVFCGGLTLTGNIVAEQSALNHQKSQEQLESKFDKITLAKLDQIINQFGNSDIETPLIEESEGDMEAQDYTTAPAPDYNSSPIKDPVTNNFVTSQKEKAEIFAKQYNYQKGDTSDDPLYGQFISKSANYTQPNALHSPIIERELEYAMKNLRSNAMGRDQIHNTMIKISR</sequence>
<keyword evidence="3" id="KW-1185">Reference proteome</keyword>
<proteinExistence type="predicted"/>
<feature type="compositionally biased region" description="Basic and acidic residues" evidence="1">
    <location>
        <begin position="1"/>
        <end position="10"/>
    </location>
</feature>
<dbReference type="Proteomes" id="UP001234178">
    <property type="component" value="Unassembled WGS sequence"/>
</dbReference>
<dbReference type="EMBL" id="JAOYFB010000001">
    <property type="protein sequence ID" value="KAK4003811.1"/>
    <property type="molecule type" value="Genomic_DNA"/>
</dbReference>